<accession>A0ABN1ILN8</accession>
<dbReference type="EMBL" id="BAAAGE010000001">
    <property type="protein sequence ID" value="GAA0716952.1"/>
    <property type="molecule type" value="Genomic_DNA"/>
</dbReference>
<name>A0ABN1ILN8_9FLAO</name>
<protein>
    <recommendedName>
        <fullName evidence="4">HTH marR-type domain-containing protein</fullName>
    </recommendedName>
</protein>
<dbReference type="PANTHER" id="PTHR42756:SF1">
    <property type="entry name" value="TRANSCRIPTIONAL REPRESSOR OF EMRAB OPERON"/>
    <property type="match status" value="1"/>
</dbReference>
<dbReference type="Proteomes" id="UP001501758">
    <property type="component" value="Unassembled WGS sequence"/>
</dbReference>
<evidence type="ECO:0000259" key="4">
    <source>
        <dbReference type="PROSITE" id="PS50995"/>
    </source>
</evidence>
<evidence type="ECO:0000256" key="3">
    <source>
        <dbReference type="ARBA" id="ARBA00023163"/>
    </source>
</evidence>
<dbReference type="SUPFAM" id="SSF46785">
    <property type="entry name" value="Winged helix' DNA-binding domain"/>
    <property type="match status" value="1"/>
</dbReference>
<dbReference type="PRINTS" id="PR00598">
    <property type="entry name" value="HTHMARR"/>
</dbReference>
<dbReference type="PANTHER" id="PTHR42756">
    <property type="entry name" value="TRANSCRIPTIONAL REGULATOR, MARR"/>
    <property type="match status" value="1"/>
</dbReference>
<dbReference type="Gene3D" id="1.10.10.10">
    <property type="entry name" value="Winged helix-like DNA-binding domain superfamily/Winged helix DNA-binding domain"/>
    <property type="match status" value="1"/>
</dbReference>
<dbReference type="InterPro" id="IPR000835">
    <property type="entry name" value="HTH_MarR-typ"/>
</dbReference>
<dbReference type="InterPro" id="IPR036390">
    <property type="entry name" value="WH_DNA-bd_sf"/>
</dbReference>
<sequence length="162" mass="19072">MKDSLQEFGELGLGSRFKRLSDYLMKETQIVYNTLQIQFDPYLFPIFKIIADQNIVTTSEIQEQLHYTQPAITQGLQKLSKKGLIRYKTDTKDKRKKLYQLSSQGKKTHDQLVPVWQTIDKQVKWVTEGSSTSLTRHLTYMENQFKEKSLSKRILENIRQQP</sequence>
<organism evidence="5 6">
    <name type="scientific">Aquimarina litoralis</name>
    <dbReference type="NCBI Taxonomy" id="584605"/>
    <lineage>
        <taxon>Bacteria</taxon>
        <taxon>Pseudomonadati</taxon>
        <taxon>Bacteroidota</taxon>
        <taxon>Flavobacteriia</taxon>
        <taxon>Flavobacteriales</taxon>
        <taxon>Flavobacteriaceae</taxon>
        <taxon>Aquimarina</taxon>
    </lineage>
</organism>
<comment type="caution">
    <text evidence="5">The sequence shown here is derived from an EMBL/GenBank/DDBJ whole genome shotgun (WGS) entry which is preliminary data.</text>
</comment>
<dbReference type="Pfam" id="PF01047">
    <property type="entry name" value="MarR"/>
    <property type="match status" value="1"/>
</dbReference>
<keyword evidence="6" id="KW-1185">Reference proteome</keyword>
<keyword evidence="3" id="KW-0804">Transcription</keyword>
<evidence type="ECO:0000313" key="6">
    <source>
        <dbReference type="Proteomes" id="UP001501758"/>
    </source>
</evidence>
<gene>
    <name evidence="5" type="ORF">GCM10009430_13210</name>
</gene>
<dbReference type="PROSITE" id="PS50995">
    <property type="entry name" value="HTH_MARR_2"/>
    <property type="match status" value="1"/>
</dbReference>
<dbReference type="RefSeq" id="WP_343911567.1">
    <property type="nucleotide sequence ID" value="NZ_BAAAGE010000001.1"/>
</dbReference>
<dbReference type="SMART" id="SM00347">
    <property type="entry name" value="HTH_MARR"/>
    <property type="match status" value="1"/>
</dbReference>
<reference evidence="5 6" key="1">
    <citation type="journal article" date="2019" name="Int. J. Syst. Evol. Microbiol.">
        <title>The Global Catalogue of Microorganisms (GCM) 10K type strain sequencing project: providing services to taxonomists for standard genome sequencing and annotation.</title>
        <authorList>
            <consortium name="The Broad Institute Genomics Platform"/>
            <consortium name="The Broad Institute Genome Sequencing Center for Infectious Disease"/>
            <person name="Wu L."/>
            <person name="Ma J."/>
        </authorList>
    </citation>
    <scope>NUCLEOTIDE SEQUENCE [LARGE SCALE GENOMIC DNA]</scope>
    <source>
        <strain evidence="5 6">JCM 15974</strain>
    </source>
</reference>
<proteinExistence type="predicted"/>
<dbReference type="InterPro" id="IPR036388">
    <property type="entry name" value="WH-like_DNA-bd_sf"/>
</dbReference>
<evidence type="ECO:0000256" key="1">
    <source>
        <dbReference type="ARBA" id="ARBA00023015"/>
    </source>
</evidence>
<keyword evidence="2" id="KW-0238">DNA-binding</keyword>
<evidence type="ECO:0000313" key="5">
    <source>
        <dbReference type="EMBL" id="GAA0716952.1"/>
    </source>
</evidence>
<evidence type="ECO:0000256" key="2">
    <source>
        <dbReference type="ARBA" id="ARBA00023125"/>
    </source>
</evidence>
<keyword evidence="1" id="KW-0805">Transcription regulation</keyword>
<feature type="domain" description="HTH marR-type" evidence="4">
    <location>
        <begin position="10"/>
        <end position="160"/>
    </location>
</feature>